<dbReference type="Proteomes" id="UP001157418">
    <property type="component" value="Unassembled WGS sequence"/>
</dbReference>
<evidence type="ECO:0000256" key="4">
    <source>
        <dbReference type="ARBA" id="ARBA00023136"/>
    </source>
</evidence>
<feature type="transmembrane region" description="Helical" evidence="6">
    <location>
        <begin position="21"/>
        <end position="44"/>
    </location>
</feature>
<organism evidence="8 9">
    <name type="scientific">Lactuca virosa</name>
    <dbReference type="NCBI Taxonomy" id="75947"/>
    <lineage>
        <taxon>Eukaryota</taxon>
        <taxon>Viridiplantae</taxon>
        <taxon>Streptophyta</taxon>
        <taxon>Embryophyta</taxon>
        <taxon>Tracheophyta</taxon>
        <taxon>Spermatophyta</taxon>
        <taxon>Magnoliopsida</taxon>
        <taxon>eudicotyledons</taxon>
        <taxon>Gunneridae</taxon>
        <taxon>Pentapetalae</taxon>
        <taxon>asterids</taxon>
        <taxon>campanulids</taxon>
        <taxon>Asterales</taxon>
        <taxon>Asteraceae</taxon>
        <taxon>Cichorioideae</taxon>
        <taxon>Cichorieae</taxon>
        <taxon>Lactucinae</taxon>
        <taxon>Lactuca</taxon>
    </lineage>
</organism>
<reference evidence="8 9" key="1">
    <citation type="submission" date="2022-01" db="EMBL/GenBank/DDBJ databases">
        <authorList>
            <person name="Xiong W."/>
            <person name="Schranz E."/>
        </authorList>
    </citation>
    <scope>NUCLEOTIDE SEQUENCE [LARGE SCALE GENOMIC DNA]</scope>
</reference>
<evidence type="ECO:0000256" key="2">
    <source>
        <dbReference type="ARBA" id="ARBA00022692"/>
    </source>
</evidence>
<dbReference type="PANTHER" id="PTHR31415:SF166">
    <property type="entry name" value="LATE EMBRYOGENESIS ABUNDANT (LEA) HYDROXYPROLINE-RICH GLYCOPROTEIN FAMILY"/>
    <property type="match status" value="1"/>
</dbReference>
<accession>A0AAU9LHH9</accession>
<evidence type="ECO:0000256" key="1">
    <source>
        <dbReference type="ARBA" id="ARBA00004167"/>
    </source>
</evidence>
<comment type="caution">
    <text evidence="8">The sequence shown here is derived from an EMBL/GenBank/DDBJ whole genome shotgun (WGS) entry which is preliminary data.</text>
</comment>
<evidence type="ECO:0000313" key="9">
    <source>
        <dbReference type="Proteomes" id="UP001157418"/>
    </source>
</evidence>
<dbReference type="AlphaFoldDB" id="A0AAU9LHH9"/>
<keyword evidence="3 6" id="KW-1133">Transmembrane helix</keyword>
<dbReference type="InterPro" id="IPR044839">
    <property type="entry name" value="NDR1-like"/>
</dbReference>
<keyword evidence="2 6" id="KW-0812">Transmembrane</keyword>
<keyword evidence="4 6" id="KW-0472">Membrane</keyword>
<evidence type="ECO:0000313" key="8">
    <source>
        <dbReference type="EMBL" id="CAH1412529.1"/>
    </source>
</evidence>
<feature type="domain" description="Late embryogenesis abundant protein LEA-2 subgroup" evidence="7">
    <location>
        <begin position="77"/>
        <end position="180"/>
    </location>
</feature>
<dbReference type="GO" id="GO:0009506">
    <property type="term" value="C:plasmodesma"/>
    <property type="evidence" value="ECO:0007669"/>
    <property type="project" value="TreeGrafter"/>
</dbReference>
<gene>
    <name evidence="8" type="ORF">LVIROSA_LOCUS540</name>
</gene>
<dbReference type="PANTHER" id="PTHR31415">
    <property type="entry name" value="OS05G0367900 PROTEIN"/>
    <property type="match status" value="1"/>
</dbReference>
<feature type="region of interest" description="Disordered" evidence="5">
    <location>
        <begin position="296"/>
        <end position="317"/>
    </location>
</feature>
<dbReference type="InterPro" id="IPR004864">
    <property type="entry name" value="LEA_2"/>
</dbReference>
<proteinExistence type="predicted"/>
<dbReference type="GO" id="GO:0005886">
    <property type="term" value="C:plasma membrane"/>
    <property type="evidence" value="ECO:0007669"/>
    <property type="project" value="TreeGrafter"/>
</dbReference>
<protein>
    <recommendedName>
        <fullName evidence="7">Late embryogenesis abundant protein LEA-2 subgroup domain-containing protein</fullName>
    </recommendedName>
</protein>
<dbReference type="EMBL" id="CAKMRJ010000001">
    <property type="protein sequence ID" value="CAH1412529.1"/>
    <property type="molecule type" value="Genomic_DNA"/>
</dbReference>
<name>A0AAU9LHH9_9ASTR</name>
<dbReference type="Pfam" id="PF03168">
    <property type="entry name" value="LEA_2"/>
    <property type="match status" value="1"/>
</dbReference>
<evidence type="ECO:0000256" key="5">
    <source>
        <dbReference type="SAM" id="MobiDB-lite"/>
    </source>
</evidence>
<evidence type="ECO:0000256" key="3">
    <source>
        <dbReference type="ARBA" id="ARBA00022989"/>
    </source>
</evidence>
<comment type="subcellular location">
    <subcellularLocation>
        <location evidence="1">Membrane</location>
        <topology evidence="1">Single-pass membrane protein</topology>
    </subcellularLocation>
</comment>
<sequence>MSGKDGCGHHQADERRKHYRQLIGTLISVIFVILFVILLIYLILRPTKPHFTLQDLTLYAFNISAATTTLTSNLQITVSSRNPNARIGIYYDKIDMYATYRSQQITLATLIPPSYQGHKDITVWSPYLYGTDVPVAPYLAMSLAQDESAGTVLVNVKATGRVRWKVGTFVSGGYRLNVNCPAYITFGNSNGGYAVGPAVKLWVHVATKSLEIYTTNRNLHNYHRKSTNTLYHPTPRFKAQDHHPASIKPPFTSSLYHLFKAKDHHRHPPVQTPTNQKKTHSNTICHRSIITTGKIHLHPQTPHLPPPLLSTTTNKQN</sequence>
<evidence type="ECO:0000259" key="7">
    <source>
        <dbReference type="Pfam" id="PF03168"/>
    </source>
</evidence>
<dbReference type="GO" id="GO:0098542">
    <property type="term" value="P:defense response to other organism"/>
    <property type="evidence" value="ECO:0007669"/>
    <property type="project" value="InterPro"/>
</dbReference>
<keyword evidence="9" id="KW-1185">Reference proteome</keyword>
<evidence type="ECO:0000256" key="6">
    <source>
        <dbReference type="SAM" id="Phobius"/>
    </source>
</evidence>